<proteinExistence type="predicted"/>
<accession>A0AAV3Q3U1</accession>
<gene>
    <name evidence="1" type="ORF">LIER_15694</name>
</gene>
<dbReference type="EMBL" id="BAABME010003424">
    <property type="protein sequence ID" value="GAA0158749.1"/>
    <property type="molecule type" value="Genomic_DNA"/>
</dbReference>
<evidence type="ECO:0000313" key="2">
    <source>
        <dbReference type="Proteomes" id="UP001454036"/>
    </source>
</evidence>
<evidence type="ECO:0000313" key="1">
    <source>
        <dbReference type="EMBL" id="GAA0158749.1"/>
    </source>
</evidence>
<comment type="caution">
    <text evidence="1">The sequence shown here is derived from an EMBL/GenBank/DDBJ whole genome shotgun (WGS) entry which is preliminary data.</text>
</comment>
<dbReference type="Proteomes" id="UP001454036">
    <property type="component" value="Unassembled WGS sequence"/>
</dbReference>
<dbReference type="PANTHER" id="PTHR33116">
    <property type="entry name" value="REVERSE TRANSCRIPTASE ZINC-BINDING DOMAIN-CONTAINING PROTEIN-RELATED-RELATED"/>
    <property type="match status" value="1"/>
</dbReference>
<name>A0AAV3Q3U1_LITER</name>
<keyword evidence="2" id="KW-1185">Reference proteome</keyword>
<reference evidence="1 2" key="1">
    <citation type="submission" date="2024-01" db="EMBL/GenBank/DDBJ databases">
        <title>The complete chloroplast genome sequence of Lithospermum erythrorhizon: insights into the phylogenetic relationship among Boraginaceae species and the maternal lineages of purple gromwells.</title>
        <authorList>
            <person name="Okada T."/>
            <person name="Watanabe K."/>
        </authorList>
    </citation>
    <scope>NUCLEOTIDE SEQUENCE [LARGE SCALE GENOMIC DNA]</scope>
</reference>
<sequence>MVNTAKSSFTSCHRLSPNRQRIISSVTGFRQESLPISYLGIQLYKGHGRNFLFEPLINKIRDGMASWQGKFLSIVGRITLYLREEVLALGYLGECVLSVLGGWTQREETRGHPRCFYRKTMVEIQDSGDNVE</sequence>
<protein>
    <submittedName>
        <fullName evidence="1">Uncharacterized protein</fullName>
    </submittedName>
</protein>
<organism evidence="1 2">
    <name type="scientific">Lithospermum erythrorhizon</name>
    <name type="common">Purple gromwell</name>
    <name type="synonym">Lithospermum officinale var. erythrorhizon</name>
    <dbReference type="NCBI Taxonomy" id="34254"/>
    <lineage>
        <taxon>Eukaryota</taxon>
        <taxon>Viridiplantae</taxon>
        <taxon>Streptophyta</taxon>
        <taxon>Embryophyta</taxon>
        <taxon>Tracheophyta</taxon>
        <taxon>Spermatophyta</taxon>
        <taxon>Magnoliopsida</taxon>
        <taxon>eudicotyledons</taxon>
        <taxon>Gunneridae</taxon>
        <taxon>Pentapetalae</taxon>
        <taxon>asterids</taxon>
        <taxon>lamiids</taxon>
        <taxon>Boraginales</taxon>
        <taxon>Boraginaceae</taxon>
        <taxon>Boraginoideae</taxon>
        <taxon>Lithospermeae</taxon>
        <taxon>Lithospermum</taxon>
    </lineage>
</organism>
<dbReference type="PANTHER" id="PTHR33116:SF80">
    <property type="entry name" value="REVERSE TRANSCRIPTASE ZINC-BINDING DOMAIN-CONTAINING PROTEIN"/>
    <property type="match status" value="1"/>
</dbReference>
<dbReference type="AlphaFoldDB" id="A0AAV3Q3U1"/>